<reference evidence="5 6" key="1">
    <citation type="submission" date="2019-02" db="EMBL/GenBank/DDBJ databases">
        <title>Kribbella capetownensis sp. nov. and Kribbella speibonae sp. nov., isolated from soil.</title>
        <authorList>
            <person name="Curtis S.M."/>
            <person name="Norton I."/>
            <person name="Everest G.J."/>
            <person name="Meyers P.R."/>
        </authorList>
    </citation>
    <scope>NUCLEOTIDE SEQUENCE [LARGE SCALE GENOMIC DNA]</scope>
    <source>
        <strain evidence="5 6">YM53</strain>
    </source>
</reference>
<dbReference type="Proteomes" id="UP000293342">
    <property type="component" value="Unassembled WGS sequence"/>
</dbReference>
<keyword evidence="2" id="KW-0604">Photosystem II</keyword>
<dbReference type="GO" id="GO:0009523">
    <property type="term" value="C:photosystem II"/>
    <property type="evidence" value="ECO:0007669"/>
    <property type="project" value="UniProtKB-KW"/>
</dbReference>
<sequence length="294" mass="30974">MLLVVGGTGELGGRVVRLLVGAGRDVACLVRPQSDGSRLEEVGARVVRGDLTDAGSLLAACEGVSTVVATATAIARLLARVPGPSLHEVDEVGMVALVGAAEAAGVERFVYVSYAGVEAGLGLPIERAKLAVEQRLRGSSMRAVIVRPDAFHEIHLAPQGRFDIANGKVSTIGKGDAKQRWVSTDDVAALVAAVAVEPDPPELIEFGGPEALSRNEAVAIAEQFAGRRVKVQHMPRPVVRVMVRILSRTNDGMASALGVGLLLDLHDAPWDDEPLRSRGITPRSTTDYLRDCTS</sequence>
<gene>
    <name evidence="5" type="ORF">E0H75_27650</name>
</gene>
<dbReference type="RefSeq" id="WP_131516550.1">
    <property type="nucleotide sequence ID" value="NZ_SJKD01000006.1"/>
</dbReference>
<feature type="domain" description="NAD(P)-binding" evidence="4">
    <location>
        <begin position="6"/>
        <end position="197"/>
    </location>
</feature>
<dbReference type="AlphaFoldDB" id="A0A4R0JPF7"/>
<evidence type="ECO:0000256" key="2">
    <source>
        <dbReference type="ARBA" id="ARBA00023276"/>
    </source>
</evidence>
<dbReference type="Gene3D" id="3.40.50.720">
    <property type="entry name" value="NAD(P)-binding Rossmann-like Domain"/>
    <property type="match status" value="1"/>
</dbReference>
<dbReference type="OrthoDB" id="319724at2"/>
<protein>
    <submittedName>
        <fullName evidence="5">NAD-dependent epimerase/dehydratase family protein</fullName>
    </submittedName>
</protein>
<evidence type="ECO:0000313" key="6">
    <source>
        <dbReference type="Proteomes" id="UP000293342"/>
    </source>
</evidence>
<keyword evidence="1" id="KW-0602">Photosynthesis</keyword>
<dbReference type="InterPro" id="IPR044256">
    <property type="entry name" value="HCF244-like"/>
</dbReference>
<dbReference type="PANTHER" id="PTHR47128:SF2">
    <property type="entry name" value="PROTEIN HIGH CHLOROPHYLL FLUORESCENCE PHENOTYPE 244, CHLOROPLASTIC"/>
    <property type="match status" value="1"/>
</dbReference>
<keyword evidence="6" id="KW-1185">Reference proteome</keyword>
<name>A0A4R0JPF7_9ACTN</name>
<evidence type="ECO:0000256" key="1">
    <source>
        <dbReference type="ARBA" id="ARBA00022531"/>
    </source>
</evidence>
<comment type="caution">
    <text evidence="5">The sequence shown here is derived from an EMBL/GenBank/DDBJ whole genome shotgun (WGS) entry which is preliminary data.</text>
</comment>
<proteinExistence type="predicted"/>
<dbReference type="SUPFAM" id="SSF51735">
    <property type="entry name" value="NAD(P)-binding Rossmann-fold domains"/>
    <property type="match status" value="1"/>
</dbReference>
<evidence type="ECO:0000256" key="3">
    <source>
        <dbReference type="SAM" id="MobiDB-lite"/>
    </source>
</evidence>
<dbReference type="GO" id="GO:0015979">
    <property type="term" value="P:photosynthesis"/>
    <property type="evidence" value="ECO:0007669"/>
    <property type="project" value="UniProtKB-KW"/>
</dbReference>
<dbReference type="PANTHER" id="PTHR47128">
    <property type="match status" value="1"/>
</dbReference>
<dbReference type="InterPro" id="IPR036291">
    <property type="entry name" value="NAD(P)-bd_dom_sf"/>
</dbReference>
<feature type="region of interest" description="Disordered" evidence="3">
    <location>
        <begin position="273"/>
        <end position="294"/>
    </location>
</feature>
<dbReference type="EMBL" id="SJKD01000006">
    <property type="protein sequence ID" value="TCC46818.1"/>
    <property type="molecule type" value="Genomic_DNA"/>
</dbReference>
<evidence type="ECO:0000259" key="4">
    <source>
        <dbReference type="Pfam" id="PF13460"/>
    </source>
</evidence>
<accession>A0A4R0JPF7</accession>
<dbReference type="InterPro" id="IPR016040">
    <property type="entry name" value="NAD(P)-bd_dom"/>
</dbReference>
<evidence type="ECO:0000313" key="5">
    <source>
        <dbReference type="EMBL" id="TCC46818.1"/>
    </source>
</evidence>
<organism evidence="5 6">
    <name type="scientific">Kribbella capetownensis</name>
    <dbReference type="NCBI Taxonomy" id="1572659"/>
    <lineage>
        <taxon>Bacteria</taxon>
        <taxon>Bacillati</taxon>
        <taxon>Actinomycetota</taxon>
        <taxon>Actinomycetes</taxon>
        <taxon>Propionibacteriales</taxon>
        <taxon>Kribbellaceae</taxon>
        <taxon>Kribbella</taxon>
    </lineage>
</organism>
<dbReference type="Pfam" id="PF13460">
    <property type="entry name" value="NAD_binding_10"/>
    <property type="match status" value="1"/>
</dbReference>